<evidence type="ECO:0000313" key="3">
    <source>
        <dbReference type="Proteomes" id="UP000244855"/>
    </source>
</evidence>
<feature type="compositionally biased region" description="Polar residues" evidence="1">
    <location>
        <begin position="220"/>
        <end position="233"/>
    </location>
</feature>
<reference evidence="2 3" key="1">
    <citation type="journal article" date="2018" name="Sci. Rep.">
        <title>Comparative genomics provides insights into the lifestyle and reveals functional heterogeneity of dark septate endophytic fungi.</title>
        <authorList>
            <person name="Knapp D.G."/>
            <person name="Nemeth J.B."/>
            <person name="Barry K."/>
            <person name="Hainaut M."/>
            <person name="Henrissat B."/>
            <person name="Johnson J."/>
            <person name="Kuo A."/>
            <person name="Lim J.H.P."/>
            <person name="Lipzen A."/>
            <person name="Nolan M."/>
            <person name="Ohm R.A."/>
            <person name="Tamas L."/>
            <person name="Grigoriev I.V."/>
            <person name="Spatafora J.W."/>
            <person name="Nagy L.G."/>
            <person name="Kovacs G.M."/>
        </authorList>
    </citation>
    <scope>NUCLEOTIDE SEQUENCE [LARGE SCALE GENOMIC DNA]</scope>
    <source>
        <strain evidence="2 3">DSE2036</strain>
    </source>
</reference>
<proteinExistence type="predicted"/>
<evidence type="ECO:0000313" key="2">
    <source>
        <dbReference type="EMBL" id="PVH94592.1"/>
    </source>
</evidence>
<feature type="compositionally biased region" description="Polar residues" evidence="1">
    <location>
        <begin position="9"/>
        <end position="20"/>
    </location>
</feature>
<feature type="compositionally biased region" description="Basic and acidic residues" evidence="1">
    <location>
        <begin position="240"/>
        <end position="255"/>
    </location>
</feature>
<protein>
    <submittedName>
        <fullName evidence="2">Uncharacterized protein</fullName>
    </submittedName>
</protein>
<gene>
    <name evidence="2" type="ORF">DM02DRAFT_692711</name>
</gene>
<dbReference type="EMBL" id="KZ805528">
    <property type="protein sequence ID" value="PVH94592.1"/>
    <property type="molecule type" value="Genomic_DNA"/>
</dbReference>
<organism evidence="2 3">
    <name type="scientific">Periconia macrospinosa</name>
    <dbReference type="NCBI Taxonomy" id="97972"/>
    <lineage>
        <taxon>Eukaryota</taxon>
        <taxon>Fungi</taxon>
        <taxon>Dikarya</taxon>
        <taxon>Ascomycota</taxon>
        <taxon>Pezizomycotina</taxon>
        <taxon>Dothideomycetes</taxon>
        <taxon>Pleosporomycetidae</taxon>
        <taxon>Pleosporales</taxon>
        <taxon>Massarineae</taxon>
        <taxon>Periconiaceae</taxon>
        <taxon>Periconia</taxon>
    </lineage>
</organism>
<feature type="compositionally biased region" description="Polar residues" evidence="1">
    <location>
        <begin position="259"/>
        <end position="294"/>
    </location>
</feature>
<feature type="compositionally biased region" description="Low complexity" evidence="1">
    <location>
        <begin position="21"/>
        <end position="37"/>
    </location>
</feature>
<dbReference type="AlphaFoldDB" id="A0A2V1D953"/>
<name>A0A2V1D953_9PLEO</name>
<evidence type="ECO:0000256" key="1">
    <source>
        <dbReference type="SAM" id="MobiDB-lite"/>
    </source>
</evidence>
<feature type="region of interest" description="Disordered" evidence="1">
    <location>
        <begin position="183"/>
        <end position="339"/>
    </location>
</feature>
<sequence>MTKRKRQSSRPGNNRIPNSRSGNNANAPPGNSNSSSSRVITEDDLHIRFRNKTTPQERIKARVDLFLSLHPTGPNVRAHRDGIKTFAHSIRSGNYTDEYFYYFATNRSMYTRHWLATVKGSREAPQWLATAETVQEITQYIYSRYLAWNPRLTQEFPILVKYNDLDYLEAADHNNLARAIQSLPTPRDCDTDGRDGVGATGDGDATKDEGVADAAARDGGNTSTSHPASSNAPDQGPLRESLERLKSEASEDSFHETLGGSSQDISASLDTSGSLSKDTSGGLSEDTLASQDTSKGSKEAWTGSSQGLRGQTVAASQRRSTRRRTFYGNYFDPRSYQGY</sequence>
<feature type="region of interest" description="Disordered" evidence="1">
    <location>
        <begin position="1"/>
        <end position="39"/>
    </location>
</feature>
<accession>A0A2V1D953</accession>
<keyword evidence="3" id="KW-1185">Reference proteome</keyword>
<dbReference type="Proteomes" id="UP000244855">
    <property type="component" value="Unassembled WGS sequence"/>
</dbReference>